<keyword evidence="5" id="KW-0547">Nucleotide-binding</keyword>
<sequence>MKRDKAVEFESLSFLYQGTAKKALDDVSLEIEEGEFVTWMGHTGAGKSTLVYCLNALIPSFIRGELKGKARVLGRDILQSRTSEMSREVGLIFQDFEAQLFSTSVELEVAFGLENKGMPRHQMKDIIDESLCLVRLEELRDREPSTLSGGQKQRLAIASVLAMHPRLLAMDEPTTDLDPVGKWEVFQLARKLQGPDRTIILVEHETEEALSADRVMLLKEGRLLREGSPEEILSNSKLLLEAGVAPLPVAEFFSRLGESLGQRNGPPPLTLEEAISEFRKRLRLRPSARQFLEGKNQGSGKGSRKKTALKMERVYYCYPSGVEALKGIDLEIGEGEFVAIIGQNGSGKTTLAKMFNGLLRPTSGRVGVFGQEVGRLSRRELGRTVGYVFQNPDHQIFASTVFEEVAFGPRNFGLEEKVVRRNAEEALAAVNLLGYEDQDPFILTKGERQRVAVASVLAVKPQVLILDEPTTGLDYLQQQFMMKMVASLNQKGHTTIIITHSMSTVANYAHRIVVLHEGQVLVDDTTRSVFSREIELERACLRPPQIVRFGNQLGITPLTVEEMLEVTESKS</sequence>
<evidence type="ECO:0000256" key="7">
    <source>
        <dbReference type="ARBA" id="ARBA00022967"/>
    </source>
</evidence>
<protein>
    <submittedName>
        <fullName evidence="10">Energy-coupling factor transport system ATP-binding protein</fullName>
    </submittedName>
</protein>
<keyword evidence="6 10" id="KW-0067">ATP-binding</keyword>
<keyword evidence="8" id="KW-0472">Membrane</keyword>
<evidence type="ECO:0000256" key="8">
    <source>
        <dbReference type="ARBA" id="ARBA00023136"/>
    </source>
</evidence>
<name>A0A6V8NMX1_9ACTN</name>
<reference evidence="10 11" key="1">
    <citation type="journal article" date="2020" name="Front. Microbiol.">
        <title>Single-cell genomics of novel Actinobacteria with the Wood-Ljungdahl pathway discovered in a serpentinizing system.</title>
        <authorList>
            <person name="Merino N."/>
            <person name="Kawai M."/>
            <person name="Boyd E.S."/>
            <person name="Colman D.R."/>
            <person name="McGlynn S.E."/>
            <person name="Nealson K.H."/>
            <person name="Kurokawa K."/>
            <person name="Hongoh Y."/>
        </authorList>
    </citation>
    <scope>NUCLEOTIDE SEQUENCE [LARGE SCALE GENOMIC DNA]</scope>
    <source>
        <strain evidence="10 11">S06</strain>
    </source>
</reference>
<feature type="domain" description="ABC transporter" evidence="9">
    <location>
        <begin position="309"/>
        <end position="542"/>
    </location>
</feature>
<evidence type="ECO:0000313" key="11">
    <source>
        <dbReference type="Proteomes" id="UP000580051"/>
    </source>
</evidence>
<feature type="domain" description="ABC transporter" evidence="9">
    <location>
        <begin position="7"/>
        <end position="245"/>
    </location>
</feature>
<dbReference type="Pfam" id="PF00005">
    <property type="entry name" value="ABC_tran"/>
    <property type="match status" value="2"/>
</dbReference>
<evidence type="ECO:0000256" key="5">
    <source>
        <dbReference type="ARBA" id="ARBA00022741"/>
    </source>
</evidence>
<dbReference type="PROSITE" id="PS50893">
    <property type="entry name" value="ABC_TRANSPORTER_2"/>
    <property type="match status" value="2"/>
</dbReference>
<dbReference type="CDD" id="cd03225">
    <property type="entry name" value="ABC_cobalt_CbiO_domain1"/>
    <property type="match status" value="2"/>
</dbReference>
<dbReference type="RefSeq" id="WP_176226758.1">
    <property type="nucleotide sequence ID" value="NZ_BLRV01000076.1"/>
</dbReference>
<dbReference type="NCBIfam" id="NF010167">
    <property type="entry name" value="PRK13648.1"/>
    <property type="match status" value="2"/>
</dbReference>
<dbReference type="InterPro" id="IPR027417">
    <property type="entry name" value="P-loop_NTPase"/>
</dbReference>
<comment type="similarity">
    <text evidence="2">Belongs to the ABC transporter superfamily.</text>
</comment>
<dbReference type="GO" id="GO:0042626">
    <property type="term" value="F:ATPase-coupled transmembrane transporter activity"/>
    <property type="evidence" value="ECO:0007669"/>
    <property type="project" value="TreeGrafter"/>
</dbReference>
<dbReference type="AlphaFoldDB" id="A0A6V8NMX1"/>
<evidence type="ECO:0000256" key="6">
    <source>
        <dbReference type="ARBA" id="ARBA00022840"/>
    </source>
</evidence>
<dbReference type="InterPro" id="IPR017871">
    <property type="entry name" value="ABC_transporter-like_CS"/>
</dbReference>
<dbReference type="InterPro" id="IPR003593">
    <property type="entry name" value="AAA+_ATPase"/>
</dbReference>
<dbReference type="InterPro" id="IPR015856">
    <property type="entry name" value="ABC_transpr_CbiO/EcfA_su"/>
</dbReference>
<keyword evidence="3" id="KW-0813">Transport</keyword>
<dbReference type="SUPFAM" id="SSF52540">
    <property type="entry name" value="P-loop containing nucleoside triphosphate hydrolases"/>
    <property type="match status" value="2"/>
</dbReference>
<evidence type="ECO:0000256" key="4">
    <source>
        <dbReference type="ARBA" id="ARBA00022475"/>
    </source>
</evidence>
<accession>A0A6V8NMX1</accession>
<dbReference type="PROSITE" id="PS00211">
    <property type="entry name" value="ABC_TRANSPORTER_1"/>
    <property type="match status" value="1"/>
</dbReference>
<evidence type="ECO:0000256" key="3">
    <source>
        <dbReference type="ARBA" id="ARBA00022448"/>
    </source>
</evidence>
<evidence type="ECO:0000256" key="1">
    <source>
        <dbReference type="ARBA" id="ARBA00004236"/>
    </source>
</evidence>
<comment type="caution">
    <text evidence="10">The sequence shown here is derived from an EMBL/GenBank/DDBJ whole genome shotgun (WGS) entry which is preliminary data.</text>
</comment>
<dbReference type="PANTHER" id="PTHR43553">
    <property type="entry name" value="HEAVY METAL TRANSPORTER"/>
    <property type="match status" value="1"/>
</dbReference>
<proteinExistence type="inferred from homology"/>
<comment type="subcellular location">
    <subcellularLocation>
        <location evidence="1">Cell membrane</location>
    </subcellularLocation>
</comment>
<dbReference type="PANTHER" id="PTHR43553:SF24">
    <property type="entry name" value="ENERGY-COUPLING FACTOR TRANSPORTER ATP-BINDING PROTEIN ECFA1"/>
    <property type="match status" value="1"/>
</dbReference>
<dbReference type="InterPro" id="IPR050095">
    <property type="entry name" value="ECF_ABC_transporter_ATP-bd"/>
</dbReference>
<evidence type="ECO:0000256" key="2">
    <source>
        <dbReference type="ARBA" id="ARBA00005417"/>
    </source>
</evidence>
<organism evidence="10 11">
    <name type="scientific">Candidatus Hakubella thermalkaliphila</name>
    <dbReference type="NCBI Taxonomy" id="2754717"/>
    <lineage>
        <taxon>Bacteria</taxon>
        <taxon>Bacillati</taxon>
        <taxon>Actinomycetota</taxon>
        <taxon>Actinomycetota incertae sedis</taxon>
        <taxon>Candidatus Hakubellales</taxon>
        <taxon>Candidatus Hakubellaceae</taxon>
        <taxon>Candidatus Hakubella</taxon>
    </lineage>
</organism>
<dbReference type="FunFam" id="3.40.50.300:FF:000224">
    <property type="entry name" value="Energy-coupling factor transporter ATP-binding protein EcfA"/>
    <property type="match status" value="2"/>
</dbReference>
<dbReference type="GO" id="GO:0005524">
    <property type="term" value="F:ATP binding"/>
    <property type="evidence" value="ECO:0007669"/>
    <property type="project" value="UniProtKB-KW"/>
</dbReference>
<dbReference type="Gene3D" id="3.40.50.300">
    <property type="entry name" value="P-loop containing nucleotide triphosphate hydrolases"/>
    <property type="match status" value="2"/>
</dbReference>
<dbReference type="InterPro" id="IPR003439">
    <property type="entry name" value="ABC_transporter-like_ATP-bd"/>
</dbReference>
<dbReference type="SMART" id="SM00382">
    <property type="entry name" value="AAA"/>
    <property type="match status" value="2"/>
</dbReference>
<evidence type="ECO:0000313" key="10">
    <source>
        <dbReference type="EMBL" id="GFP21648.1"/>
    </source>
</evidence>
<dbReference type="GO" id="GO:0016887">
    <property type="term" value="F:ATP hydrolysis activity"/>
    <property type="evidence" value="ECO:0007669"/>
    <property type="project" value="InterPro"/>
</dbReference>
<keyword evidence="4" id="KW-1003">Cell membrane</keyword>
<dbReference type="Proteomes" id="UP000580051">
    <property type="component" value="Unassembled WGS sequence"/>
</dbReference>
<dbReference type="GO" id="GO:0043190">
    <property type="term" value="C:ATP-binding cassette (ABC) transporter complex"/>
    <property type="evidence" value="ECO:0007669"/>
    <property type="project" value="TreeGrafter"/>
</dbReference>
<gene>
    <name evidence="10" type="ORF">HKBW3S06_00875</name>
</gene>
<keyword evidence="7" id="KW-1278">Translocase</keyword>
<evidence type="ECO:0000259" key="9">
    <source>
        <dbReference type="PROSITE" id="PS50893"/>
    </source>
</evidence>
<dbReference type="EMBL" id="BLRV01000076">
    <property type="protein sequence ID" value="GFP21648.1"/>
    <property type="molecule type" value="Genomic_DNA"/>
</dbReference>